<evidence type="ECO:0000313" key="5">
    <source>
        <dbReference type="EMBL" id="ADL27385.1"/>
    </source>
</evidence>
<reference evidence="3" key="1">
    <citation type="journal article" date="2007" name="J. Bacteriol.">
        <title>Outer membrane proteins of Fibrobacter succinogenes with potential roles in adhesion to cellulose and in cellulose digestion.</title>
        <authorList>
            <person name="Jun H.S."/>
            <person name="Qi M."/>
            <person name="Gong J."/>
            <person name="Egbosimba E.E."/>
            <person name="Forsberg C.W."/>
        </authorList>
    </citation>
    <scope>NUCLEOTIDE SEQUENCE</scope>
    <source>
        <strain evidence="3">S85</strain>
    </source>
</reference>
<reference evidence="4 7" key="2">
    <citation type="submission" date="2009-10" db="EMBL/GenBank/DDBJ databases">
        <title>Complete sequence of Fibrobacter succinogenes subsp. succinogenes S85.</title>
        <authorList>
            <consortium name="US DOE Joint Genome Institute"/>
            <person name="Lucas S."/>
            <person name="Copeland A."/>
            <person name="Lapidus A."/>
            <person name="Glavina del Rio T."/>
            <person name="Tice H."/>
            <person name="Bruce D."/>
            <person name="Goodwin L."/>
            <person name="Pitluck S."/>
            <person name="Chertkov O."/>
            <person name="Detter J.C."/>
            <person name="Han C."/>
            <person name="Tapia R."/>
            <person name="Larimer F."/>
            <person name="Land M."/>
            <person name="Hauser L."/>
            <person name="Kyrpides N."/>
            <person name="Mikhailova N."/>
            <person name="Weimer P.J."/>
            <person name="Stevenson D.M."/>
            <person name="Boyum J."/>
            <person name="Brumm P.I."/>
            <person name="Mead D."/>
        </authorList>
    </citation>
    <scope>NUCLEOTIDE SEQUENCE [LARGE SCALE GENOMIC DNA]</scope>
    <source>
        <strain evidence="7">ATCC 19169 / S85</strain>
        <strain evidence="4">S85</strain>
    </source>
</reference>
<dbReference type="KEGG" id="fsu:Fisuc_1784"/>
<feature type="domain" description="GmrSD restriction endonucleases N-terminal" evidence="1">
    <location>
        <begin position="14"/>
        <end position="256"/>
    </location>
</feature>
<name>A7UG49_FIBSS</name>
<evidence type="ECO:0000259" key="2">
    <source>
        <dbReference type="Pfam" id="PF07510"/>
    </source>
</evidence>
<keyword evidence="7" id="KW-1185">Reference proteome</keyword>
<dbReference type="InterPro" id="IPR011089">
    <property type="entry name" value="GmrSD_C"/>
</dbReference>
<dbReference type="EMBL" id="CP001792">
    <property type="protein sequence ID" value="ACX75377.1"/>
    <property type="molecule type" value="Genomic_DNA"/>
</dbReference>
<dbReference type="eggNOG" id="COG1479">
    <property type="taxonomic scope" value="Bacteria"/>
</dbReference>
<evidence type="ECO:0000313" key="4">
    <source>
        <dbReference type="EMBL" id="ACX75377.1"/>
    </source>
</evidence>
<reference evidence="6" key="3">
    <citation type="submission" date="2010-08" db="EMBL/GenBank/DDBJ databases">
        <title>Complete sequence of Fibrobacter succinogenes subsp. succinogenes S85.</title>
        <authorList>
            <person name="Durkin A.S."/>
            <person name="Nelson K.E."/>
            <person name="Morrison M."/>
            <person name="Forsberg C.W."/>
            <person name="Wilson D.B."/>
            <person name="Russell J.B."/>
            <person name="Cann I.K.O."/>
            <person name="Mackie R.I."/>
            <person name="White B.A."/>
        </authorList>
    </citation>
    <scope>NUCLEOTIDE SEQUENCE [LARGE SCALE GENOMIC DNA]</scope>
    <source>
        <strain evidence="6">ATCC 19169 / S85</strain>
    </source>
</reference>
<dbReference type="EMBL" id="EU055586">
    <property type="protein sequence ID" value="ABU45480.1"/>
    <property type="molecule type" value="Genomic_DNA"/>
</dbReference>
<organism evidence="3">
    <name type="scientific">Fibrobacter succinogenes (strain ATCC 19169 / S85)</name>
    <dbReference type="NCBI Taxonomy" id="59374"/>
    <lineage>
        <taxon>Bacteria</taxon>
        <taxon>Pseudomonadati</taxon>
        <taxon>Fibrobacterota</taxon>
        <taxon>Fibrobacteria</taxon>
        <taxon>Fibrobacterales</taxon>
        <taxon>Fibrobacteraceae</taxon>
        <taxon>Fibrobacter</taxon>
    </lineage>
</organism>
<dbReference type="Pfam" id="PF07510">
    <property type="entry name" value="GmrSD_C"/>
    <property type="match status" value="1"/>
</dbReference>
<dbReference type="HOGENOM" id="CLU_011736_2_2_0"/>
<reference evidence="5" key="4">
    <citation type="submission" date="2010-08" db="EMBL/GenBank/DDBJ databases">
        <authorList>
            <person name="Durkin A.S."/>
            <person name="Nelson K.E."/>
            <person name="Morrison M."/>
            <person name="Forsberg C.W."/>
            <person name="Wilson D.B."/>
            <person name="Russell J.B."/>
            <person name="Cann I.K.O."/>
            <person name="Mackie R.I."/>
            <person name="White B.A."/>
        </authorList>
    </citation>
    <scope>NUCLEOTIDE SEQUENCE</scope>
    <source>
        <strain evidence="5">S85</strain>
    </source>
</reference>
<dbReference type="PANTHER" id="PTHR35149:SF1">
    <property type="entry name" value="DUF5655 DOMAIN-CONTAINING PROTEIN"/>
    <property type="match status" value="1"/>
</dbReference>
<feature type="domain" description="GmrSD restriction endonucleases C-terminal" evidence="2">
    <location>
        <begin position="472"/>
        <end position="639"/>
    </location>
</feature>
<dbReference type="RefSeq" id="WP_014546452.1">
    <property type="nucleotide sequence ID" value="NC_013410.1"/>
</dbReference>
<dbReference type="Proteomes" id="UP000001497">
    <property type="component" value="Chromosome"/>
</dbReference>
<evidence type="ECO:0000313" key="6">
    <source>
        <dbReference type="Proteomes" id="UP000000517"/>
    </source>
</evidence>
<evidence type="ECO:0000259" key="1">
    <source>
        <dbReference type="Pfam" id="PF03235"/>
    </source>
</evidence>
<dbReference type="Proteomes" id="UP000000517">
    <property type="component" value="Chromosome"/>
</dbReference>
<dbReference type="AlphaFoldDB" id="A7UG49"/>
<dbReference type="STRING" id="59374.FSU_2285"/>
<protein>
    <submittedName>
        <fullName evidence="3">Membrane protein</fullName>
    </submittedName>
</protein>
<evidence type="ECO:0000313" key="7">
    <source>
        <dbReference type="Proteomes" id="UP000001497"/>
    </source>
</evidence>
<proteinExistence type="predicted"/>
<dbReference type="PANTHER" id="PTHR35149">
    <property type="entry name" value="SLL5132 PROTEIN"/>
    <property type="match status" value="1"/>
</dbReference>
<dbReference type="KEGG" id="fsc:FSU_2285"/>
<dbReference type="PATRIC" id="fig|59374.8.peg.2193"/>
<sequence>MRIKGVDLPSAFHLNNPHQLEIPFFQRRYVWDEDNWLRLWESIETIVKKKQNPYLGSIIFKEKPKSDEMHEIDKSQIIDGQQRLTTLSIVFRAIFDSIPEKPDKNGHTRFKWKKELIGMLFYEDKNKSSYETKIKHSYIDRNDYDLVIGFVKEDAEGNNSINRKDGSDKILNQEKKEEYLRDHRNILACYLFFKEKLDAIEEDSRWDYFEQLYRCQNLLVRITLEADDRNEQDIFDTINSAGVKLTSYDLIKNNLFSQLMDFYLKEKDRSRAEKDVMSFYDETWKKTFERDNKCIKFWDNTRGHGVYTSTNSEIIVSAYAINKGIFNPNQDGQTRADLPELYRKFVQEKCSSVDSIKVLIEELCSYADIYTERLKPIGSEQSISYEDWEKRLLNMLERISENVFIPYLLHLYITYANDENKLKEKFHELEVFVMRNVTSQHSTKNFNRDVVSFISDESKVVKMSNEISNTDIENGLKNNVSNSSGTLILFWIELYRAFKNQDSKSDYEKTELEYNFTLEHVMPQKWHECWENVPCYNEASEAIENKERDDKKKSKIYSIGNMTLVTQSFNSSLSNRPFTEKVNGWTDKKGKIKKGYKDYSKLSITTEDILKKIGETEGSFVERTEWDERDIYLREKKLISEVIALWGNPQV</sequence>
<gene>
    <name evidence="4" type="ordered locus">Fisuc_1784</name>
    <name evidence="5" type="ordered locus">FSU_2285</name>
</gene>
<dbReference type="InterPro" id="IPR004919">
    <property type="entry name" value="GmrSD_N"/>
</dbReference>
<evidence type="ECO:0000313" key="3">
    <source>
        <dbReference type="EMBL" id="ABU45480.1"/>
    </source>
</evidence>
<dbReference type="OrthoDB" id="9798761at2"/>
<dbReference type="Pfam" id="PF03235">
    <property type="entry name" value="GmrSD_N"/>
    <property type="match status" value="1"/>
</dbReference>
<accession>A7UG49</accession>
<dbReference type="EMBL" id="CP002158">
    <property type="protein sequence ID" value="ADL27385.1"/>
    <property type="molecule type" value="Genomic_DNA"/>
</dbReference>